<keyword evidence="1" id="KW-1133">Transmembrane helix</keyword>
<accession>A0A6A5QTW0</accession>
<sequence length="77" mass="8539">MLHDLITTTFLPSLHCFTPSTSTFTLCLSLLFTYVLRIVPRAIHPTLVYRDVLPTSPQVSALRVYVAGKRVHARGGA</sequence>
<keyword evidence="1" id="KW-0472">Membrane</keyword>
<proteinExistence type="predicted"/>
<dbReference type="AlphaFoldDB" id="A0A6A5QTW0"/>
<dbReference type="Proteomes" id="UP000800096">
    <property type="component" value="Unassembled WGS sequence"/>
</dbReference>
<gene>
    <name evidence="2" type="ORF">BDU57DRAFT_512188</name>
</gene>
<feature type="transmembrane region" description="Helical" evidence="1">
    <location>
        <begin position="20"/>
        <end position="39"/>
    </location>
</feature>
<organism evidence="2 3">
    <name type="scientific">Ampelomyces quisqualis</name>
    <name type="common">Powdery mildew agent</name>
    <dbReference type="NCBI Taxonomy" id="50730"/>
    <lineage>
        <taxon>Eukaryota</taxon>
        <taxon>Fungi</taxon>
        <taxon>Dikarya</taxon>
        <taxon>Ascomycota</taxon>
        <taxon>Pezizomycotina</taxon>
        <taxon>Dothideomycetes</taxon>
        <taxon>Pleosporomycetidae</taxon>
        <taxon>Pleosporales</taxon>
        <taxon>Pleosporineae</taxon>
        <taxon>Phaeosphaeriaceae</taxon>
        <taxon>Ampelomyces</taxon>
    </lineage>
</organism>
<keyword evidence="3" id="KW-1185">Reference proteome</keyword>
<keyword evidence="1" id="KW-0812">Transmembrane</keyword>
<protein>
    <submittedName>
        <fullName evidence="2">Uncharacterized protein</fullName>
    </submittedName>
</protein>
<name>A0A6A5QTW0_AMPQU</name>
<evidence type="ECO:0000256" key="1">
    <source>
        <dbReference type="SAM" id="Phobius"/>
    </source>
</evidence>
<dbReference type="EMBL" id="ML979133">
    <property type="protein sequence ID" value="KAF1919221.1"/>
    <property type="molecule type" value="Genomic_DNA"/>
</dbReference>
<evidence type="ECO:0000313" key="3">
    <source>
        <dbReference type="Proteomes" id="UP000800096"/>
    </source>
</evidence>
<evidence type="ECO:0000313" key="2">
    <source>
        <dbReference type="EMBL" id="KAF1919221.1"/>
    </source>
</evidence>
<reference evidence="2" key="1">
    <citation type="journal article" date="2020" name="Stud. Mycol.">
        <title>101 Dothideomycetes genomes: a test case for predicting lifestyles and emergence of pathogens.</title>
        <authorList>
            <person name="Haridas S."/>
            <person name="Albert R."/>
            <person name="Binder M."/>
            <person name="Bloem J."/>
            <person name="Labutti K."/>
            <person name="Salamov A."/>
            <person name="Andreopoulos B."/>
            <person name="Baker S."/>
            <person name="Barry K."/>
            <person name="Bills G."/>
            <person name="Bluhm B."/>
            <person name="Cannon C."/>
            <person name="Castanera R."/>
            <person name="Culley D."/>
            <person name="Daum C."/>
            <person name="Ezra D."/>
            <person name="Gonzalez J."/>
            <person name="Henrissat B."/>
            <person name="Kuo A."/>
            <person name="Liang C."/>
            <person name="Lipzen A."/>
            <person name="Lutzoni F."/>
            <person name="Magnuson J."/>
            <person name="Mondo S."/>
            <person name="Nolan M."/>
            <person name="Ohm R."/>
            <person name="Pangilinan J."/>
            <person name="Park H.-J."/>
            <person name="Ramirez L."/>
            <person name="Alfaro M."/>
            <person name="Sun H."/>
            <person name="Tritt A."/>
            <person name="Yoshinaga Y."/>
            <person name="Zwiers L.-H."/>
            <person name="Turgeon B."/>
            <person name="Goodwin S."/>
            <person name="Spatafora J."/>
            <person name="Crous P."/>
            <person name="Grigoriev I."/>
        </authorList>
    </citation>
    <scope>NUCLEOTIDE SEQUENCE</scope>
    <source>
        <strain evidence="2">HMLAC05119</strain>
    </source>
</reference>